<protein>
    <submittedName>
        <fullName evidence="4">CMP/dCMP-type deaminase domain-containing protein</fullName>
    </submittedName>
</protein>
<dbReference type="SUPFAM" id="SSF53927">
    <property type="entry name" value="Cytidine deaminase-like"/>
    <property type="match status" value="1"/>
</dbReference>
<accession>A0A180GGS8</accession>
<keyword evidence="1" id="KW-0378">Hydrolase</keyword>
<evidence type="ECO:0000313" key="4">
    <source>
        <dbReference type="EnsemblFungi" id="PTTG_28052-t43_3-p1"/>
    </source>
</evidence>
<feature type="domain" description="CMP/dCMP-type deaminase" evidence="2">
    <location>
        <begin position="17"/>
        <end position="164"/>
    </location>
</feature>
<evidence type="ECO:0000313" key="5">
    <source>
        <dbReference type="Proteomes" id="UP000005240"/>
    </source>
</evidence>
<dbReference type="Gene3D" id="3.40.140.10">
    <property type="entry name" value="Cytidine Deaminase, domain 2"/>
    <property type="match status" value="2"/>
</dbReference>
<dbReference type="AlphaFoldDB" id="A0A180GGS8"/>
<dbReference type="PROSITE" id="PS51747">
    <property type="entry name" value="CYT_DCMP_DEAMINASES_2"/>
    <property type="match status" value="1"/>
</dbReference>
<dbReference type="OrthoDB" id="1701769at2759"/>
<name>A0A180GGS8_PUCT1</name>
<evidence type="ECO:0000256" key="1">
    <source>
        <dbReference type="ARBA" id="ARBA00022801"/>
    </source>
</evidence>
<dbReference type="VEuPathDB" id="FungiDB:PTTG_28052"/>
<dbReference type="CDD" id="cd01285">
    <property type="entry name" value="nucleoside_deaminase"/>
    <property type="match status" value="1"/>
</dbReference>
<evidence type="ECO:0000313" key="3">
    <source>
        <dbReference type="EMBL" id="OAV91173.1"/>
    </source>
</evidence>
<dbReference type="PANTHER" id="PTHR11079">
    <property type="entry name" value="CYTOSINE DEAMINASE FAMILY MEMBER"/>
    <property type="match status" value="1"/>
</dbReference>
<dbReference type="GO" id="GO:0052717">
    <property type="term" value="F:tRNA-specific adenosine-34 deaminase activity"/>
    <property type="evidence" value="ECO:0007669"/>
    <property type="project" value="TreeGrafter"/>
</dbReference>
<dbReference type="EMBL" id="ADAS02000085">
    <property type="protein sequence ID" value="OAV91173.1"/>
    <property type="molecule type" value="Genomic_DNA"/>
</dbReference>
<reference evidence="4" key="4">
    <citation type="submission" date="2025-05" db="UniProtKB">
        <authorList>
            <consortium name="EnsemblFungi"/>
        </authorList>
    </citation>
    <scope>IDENTIFICATION</scope>
    <source>
        <strain evidence="4">isolate 1-1 / race 1 (BBBD)</strain>
    </source>
</reference>
<dbReference type="Pfam" id="PF00383">
    <property type="entry name" value="dCMP_cyt_deam_1"/>
    <property type="match status" value="1"/>
</dbReference>
<reference evidence="3" key="2">
    <citation type="submission" date="2016-05" db="EMBL/GenBank/DDBJ databases">
        <title>Comparative analysis highlights variable genome content of wheat rusts and divergence of the mating loci.</title>
        <authorList>
            <person name="Cuomo C.A."/>
            <person name="Bakkeren G."/>
            <person name="Szabo L."/>
            <person name="Khalil H."/>
            <person name="Joly D."/>
            <person name="Goldberg J."/>
            <person name="Young S."/>
            <person name="Zeng Q."/>
            <person name="Fellers J."/>
        </authorList>
    </citation>
    <scope>NUCLEOTIDE SEQUENCE [LARGE SCALE GENOMIC DNA]</scope>
    <source>
        <strain evidence="3">1-1 BBBD Race 1</strain>
    </source>
</reference>
<reference evidence="3" key="1">
    <citation type="submission" date="2009-11" db="EMBL/GenBank/DDBJ databases">
        <authorList>
            <consortium name="The Broad Institute Genome Sequencing Platform"/>
            <person name="Ward D."/>
            <person name="Feldgarden M."/>
            <person name="Earl A."/>
            <person name="Young S.K."/>
            <person name="Zeng Q."/>
            <person name="Koehrsen M."/>
            <person name="Alvarado L."/>
            <person name="Berlin A."/>
            <person name="Bochicchio J."/>
            <person name="Borenstein D."/>
            <person name="Chapman S.B."/>
            <person name="Chen Z."/>
            <person name="Engels R."/>
            <person name="Freedman E."/>
            <person name="Gellesch M."/>
            <person name="Goldberg J."/>
            <person name="Griggs A."/>
            <person name="Gujja S."/>
            <person name="Heilman E."/>
            <person name="Heiman D."/>
            <person name="Hepburn T."/>
            <person name="Howarth C."/>
            <person name="Jen D."/>
            <person name="Larson L."/>
            <person name="Lewis B."/>
            <person name="Mehta T."/>
            <person name="Park D."/>
            <person name="Pearson M."/>
            <person name="Roberts A."/>
            <person name="Saif S."/>
            <person name="Shea T."/>
            <person name="Shenoy N."/>
            <person name="Sisk P."/>
            <person name="Stolte C."/>
            <person name="Sykes S."/>
            <person name="Thomson T."/>
            <person name="Walk T."/>
            <person name="White J."/>
            <person name="Yandava C."/>
            <person name="Izard J."/>
            <person name="Baranova O.V."/>
            <person name="Blanton J.M."/>
            <person name="Tanner A.C."/>
            <person name="Dewhirst F.E."/>
            <person name="Haas B."/>
            <person name="Nusbaum C."/>
            <person name="Birren B."/>
        </authorList>
    </citation>
    <scope>NUCLEOTIDE SEQUENCE [LARGE SCALE GENOMIC DNA]</scope>
    <source>
        <strain evidence="3">1-1 BBBD Race 1</strain>
    </source>
</reference>
<keyword evidence="5" id="KW-1185">Reference proteome</keyword>
<proteinExistence type="predicted"/>
<dbReference type="PANTHER" id="PTHR11079:SF149">
    <property type="entry name" value="TRNA-SPECIFIC ADENOSINE DEAMINASE 2"/>
    <property type="match status" value="1"/>
</dbReference>
<gene>
    <name evidence="3" type="ORF">PTTG_28052</name>
</gene>
<dbReference type="InterPro" id="IPR016193">
    <property type="entry name" value="Cytidine_deaminase-like"/>
</dbReference>
<dbReference type="GO" id="GO:0002100">
    <property type="term" value="P:tRNA wobble adenosine to inosine editing"/>
    <property type="evidence" value="ECO:0007669"/>
    <property type="project" value="TreeGrafter"/>
</dbReference>
<dbReference type="GO" id="GO:0005634">
    <property type="term" value="C:nucleus"/>
    <property type="evidence" value="ECO:0007669"/>
    <property type="project" value="TreeGrafter"/>
</dbReference>
<dbReference type="InterPro" id="IPR002125">
    <property type="entry name" value="CMP_dCMP_dom"/>
</dbReference>
<dbReference type="EnsemblFungi" id="PTTG_28052-t43_3">
    <property type="protein sequence ID" value="PTTG_28052-t43_3-p1"/>
    <property type="gene ID" value="PTTG_28052"/>
</dbReference>
<sequence>MIEKSKLTMINRSKQNLSDLLLMDQAIEMAKEALDANEIPVGCVLVSKTTEQVLSKGRNRTNETKNACLHAEFDAISGLHSIIQLGINLVYFGCSNDRFGGCGGVVSIHNDPNLIHSRPLAALGGYRREEAIILLRKFYITENTNAPVPKKKTNRVLKMEIPDV</sequence>
<evidence type="ECO:0000259" key="2">
    <source>
        <dbReference type="PROSITE" id="PS51747"/>
    </source>
</evidence>
<dbReference type="Proteomes" id="UP000005240">
    <property type="component" value="Unassembled WGS sequence"/>
</dbReference>
<organism evidence="3">
    <name type="scientific">Puccinia triticina (isolate 1-1 / race 1 (BBBD))</name>
    <name type="common">Brown leaf rust fungus</name>
    <dbReference type="NCBI Taxonomy" id="630390"/>
    <lineage>
        <taxon>Eukaryota</taxon>
        <taxon>Fungi</taxon>
        <taxon>Dikarya</taxon>
        <taxon>Basidiomycota</taxon>
        <taxon>Pucciniomycotina</taxon>
        <taxon>Pucciniomycetes</taxon>
        <taxon>Pucciniales</taxon>
        <taxon>Pucciniaceae</taxon>
        <taxon>Puccinia</taxon>
    </lineage>
</organism>
<reference evidence="4 5" key="3">
    <citation type="journal article" date="2017" name="G3 (Bethesda)">
        <title>Comparative analysis highlights variable genome content of wheat rusts and divergence of the mating loci.</title>
        <authorList>
            <person name="Cuomo C.A."/>
            <person name="Bakkeren G."/>
            <person name="Khalil H.B."/>
            <person name="Panwar V."/>
            <person name="Joly D."/>
            <person name="Linning R."/>
            <person name="Sakthikumar S."/>
            <person name="Song X."/>
            <person name="Adiconis X."/>
            <person name="Fan L."/>
            <person name="Goldberg J.M."/>
            <person name="Levin J.Z."/>
            <person name="Young S."/>
            <person name="Zeng Q."/>
            <person name="Anikster Y."/>
            <person name="Bruce M."/>
            <person name="Wang M."/>
            <person name="Yin C."/>
            <person name="McCallum B."/>
            <person name="Szabo L.J."/>
            <person name="Hulbert S."/>
            <person name="Chen X."/>
            <person name="Fellers J.P."/>
        </authorList>
    </citation>
    <scope>NUCLEOTIDE SEQUENCE</scope>
    <source>
        <strain evidence="4">isolate 1-1 / race 1 (BBBD)</strain>
        <strain evidence="5">Isolate 1-1 / race 1 (BBBD)</strain>
    </source>
</reference>
<dbReference type="GO" id="GO:0005737">
    <property type="term" value="C:cytoplasm"/>
    <property type="evidence" value="ECO:0007669"/>
    <property type="project" value="TreeGrafter"/>
</dbReference>